<dbReference type="Proteomes" id="UP000887574">
    <property type="component" value="Unplaced"/>
</dbReference>
<dbReference type="PROSITE" id="PS51253">
    <property type="entry name" value="HTH_CENPB"/>
    <property type="match status" value="1"/>
</dbReference>
<feature type="domain" description="HTH CENPB-type" evidence="3">
    <location>
        <begin position="95"/>
        <end position="163"/>
    </location>
</feature>
<dbReference type="GO" id="GO:0005634">
    <property type="term" value="C:nucleus"/>
    <property type="evidence" value="ECO:0007669"/>
    <property type="project" value="UniProtKB-SubCell"/>
</dbReference>
<dbReference type="InterPro" id="IPR051839">
    <property type="entry name" value="RD_transcriptional_regulator"/>
</dbReference>
<sequence length="259" mass="29349">MKANTGNYKYFNLSWVHEGTPNSNRKRHHYNAAVKLEAINYAREKRSAKSGNKFNVASAAKKYKVTKSRIYEWIGQETKLKQQVNTPGGSKRKKLDGGGRHVTFPKLDAELADWIRQKRENKQPVSRPIISTQAAEIFRGKDLKISVGWLTSFLCRNNFVLRRRTTTAQKPPENYAETVAKFVMHIAELRKKNRFSQLIAMDETAVWFDCPDGTCIETKGSKDDRPREDASDGMSGCEKLRNKATAVCAGQPKASHAQD</sequence>
<dbReference type="WBParaSite" id="jg4619">
    <property type="protein sequence ID" value="jg4619"/>
    <property type="gene ID" value="jg4619"/>
</dbReference>
<dbReference type="InterPro" id="IPR006600">
    <property type="entry name" value="HTH_CenpB_DNA-bd_dom"/>
</dbReference>
<evidence type="ECO:0000256" key="2">
    <source>
        <dbReference type="ARBA" id="ARBA00023125"/>
    </source>
</evidence>
<dbReference type="AlphaFoldDB" id="A0A915EC86"/>
<reference evidence="5" key="1">
    <citation type="submission" date="2022-11" db="UniProtKB">
        <authorList>
            <consortium name="WormBaseParasite"/>
        </authorList>
    </citation>
    <scope>IDENTIFICATION</scope>
</reference>
<dbReference type="Gene3D" id="1.10.10.60">
    <property type="entry name" value="Homeodomain-like"/>
    <property type="match status" value="1"/>
</dbReference>
<evidence type="ECO:0000259" key="3">
    <source>
        <dbReference type="PROSITE" id="PS51253"/>
    </source>
</evidence>
<keyword evidence="2" id="KW-0238">DNA-binding</keyword>
<dbReference type="InterPro" id="IPR009057">
    <property type="entry name" value="Homeodomain-like_sf"/>
</dbReference>
<protein>
    <submittedName>
        <fullName evidence="5">HTH CENPB-type domain-containing protein</fullName>
    </submittedName>
</protein>
<evidence type="ECO:0000256" key="1">
    <source>
        <dbReference type="ARBA" id="ARBA00004123"/>
    </source>
</evidence>
<accession>A0A915EC86</accession>
<evidence type="ECO:0000313" key="4">
    <source>
        <dbReference type="Proteomes" id="UP000887574"/>
    </source>
</evidence>
<name>A0A915EC86_9BILA</name>
<dbReference type="PANTHER" id="PTHR33215">
    <property type="entry name" value="PROTEIN DISTAL ANTENNA"/>
    <property type="match status" value="1"/>
</dbReference>
<keyword evidence="4" id="KW-1185">Reference proteome</keyword>
<comment type="subcellular location">
    <subcellularLocation>
        <location evidence="1">Nucleus</location>
    </subcellularLocation>
</comment>
<dbReference type="SUPFAM" id="SSF46689">
    <property type="entry name" value="Homeodomain-like"/>
    <property type="match status" value="1"/>
</dbReference>
<dbReference type="SMART" id="SM00674">
    <property type="entry name" value="CENPB"/>
    <property type="match status" value="1"/>
</dbReference>
<organism evidence="4 5">
    <name type="scientific">Ditylenchus dipsaci</name>
    <dbReference type="NCBI Taxonomy" id="166011"/>
    <lineage>
        <taxon>Eukaryota</taxon>
        <taxon>Metazoa</taxon>
        <taxon>Ecdysozoa</taxon>
        <taxon>Nematoda</taxon>
        <taxon>Chromadorea</taxon>
        <taxon>Rhabditida</taxon>
        <taxon>Tylenchina</taxon>
        <taxon>Tylenchomorpha</taxon>
        <taxon>Sphaerularioidea</taxon>
        <taxon>Anguinidae</taxon>
        <taxon>Anguininae</taxon>
        <taxon>Ditylenchus</taxon>
    </lineage>
</organism>
<proteinExistence type="predicted"/>
<dbReference type="GO" id="GO:0003677">
    <property type="term" value="F:DNA binding"/>
    <property type="evidence" value="ECO:0007669"/>
    <property type="project" value="UniProtKB-KW"/>
</dbReference>
<evidence type="ECO:0000313" key="5">
    <source>
        <dbReference type="WBParaSite" id="jg4619"/>
    </source>
</evidence>
<dbReference type="Pfam" id="PF03221">
    <property type="entry name" value="HTH_Tnp_Tc5"/>
    <property type="match status" value="1"/>
</dbReference>
<dbReference type="PANTHER" id="PTHR33215:SF13">
    <property type="entry name" value="PROTEIN DISTAL ANTENNA"/>
    <property type="match status" value="1"/>
</dbReference>